<dbReference type="GO" id="GO:0016757">
    <property type="term" value="F:glycosyltransferase activity"/>
    <property type="evidence" value="ECO:0007669"/>
    <property type="project" value="InterPro"/>
</dbReference>
<sequence>MAVFNIMKNILLCFIEETKDEKFNACIQSFEKDGFEIHVFNGINENSIKPHNVLNVMDVFFEDDIEENRFYFLSNIKELFILTYKLYNRVFSNFIYYESSEARYNVQLDEIYLNLLINKKIDYKISKNIFITSNENPFIDDICGENVKKLEDTKEILIEAKEDKFQRYYYFKDKYYMFEPYDGEKNIIRLDNGSKNEKINYYNTIFINSNFALDKFIEALKNISKSTKCFMENYEAFFKLATDIKDEYFKLKHFQKKFYIKQLESLTVSFDEYVYIFANSIIMRMNRSNTYINNILKCAINSRKLSCNEKYFIFYQLIRLEFLNESKGDSTTSILLRKLYSNILRGFKEIIPYKLKRIYKNERNKDFVIVTVSQFLSLGHGPTKTALDRCYTLIKSMNKRAILINTKDMLTYKGVIPFYDISPPNILNEYDGDKEFQYKDCKMKFYQCRGIMPDLNEIINIIDFVNKEKPYFILNIGGGNIISDLCSKIVPVITEATVMGIPITESQFALMGKRKTEEDINLLKVLGKTNEHAIESNFTFAFKEQSKHYTREDLKLPQDKFLILIVGVRLDLEITEEFIDALKDAVNYGGHFVFAGYFSKYYEIIKRNQLFSKHSTFLGFQEDMLAVCEVCDLYVNPPRVGGQTSAAEAMYKGLPVISLNYGDTAVCAGEEFCSSNLKEMADNLVKFIKDKNYYKLMSEKAKNRANMLLDTQAELKRNLEIIENSKLFF</sequence>
<name>Q97H25_CLOAB</name>
<protein>
    <submittedName>
        <fullName evidence="2">Protein containing a domain related to multimeric flavodoxin WrbA family</fullName>
    </submittedName>
</protein>
<dbReference type="AlphaFoldDB" id="Q97H25"/>
<dbReference type="InterPro" id="IPR001296">
    <property type="entry name" value="Glyco_trans_1"/>
</dbReference>
<gene>
    <name evidence="2" type="ordered locus">CA_C2188</name>
</gene>
<evidence type="ECO:0000313" key="3">
    <source>
        <dbReference type="Proteomes" id="UP000000814"/>
    </source>
</evidence>
<dbReference type="Gene3D" id="3.40.50.2000">
    <property type="entry name" value="Glycogen Phosphorylase B"/>
    <property type="match status" value="1"/>
</dbReference>
<proteinExistence type="predicted"/>
<dbReference type="KEGG" id="cac:CA_C2188"/>
<reference evidence="2 3" key="1">
    <citation type="journal article" date="2001" name="J. Bacteriol.">
        <title>Genome sequence and comparative analysis of the solvent-producing bacterium Clostridium acetobutylicum.</title>
        <authorList>
            <person name="Nolling J."/>
            <person name="Breton G."/>
            <person name="Omelchenko M.V."/>
            <person name="Makarova K.S."/>
            <person name="Zeng Q."/>
            <person name="Gibson R."/>
            <person name="Lee H.M."/>
            <person name="Dubois J."/>
            <person name="Qiu D."/>
            <person name="Hitti J."/>
            <person name="Wolf Y.I."/>
            <person name="Tatusov R.L."/>
            <person name="Sabathe F."/>
            <person name="Doucette-Stamm L."/>
            <person name="Soucaille P."/>
            <person name="Daly M.J."/>
            <person name="Bennett G.N."/>
            <person name="Koonin E.V."/>
            <person name="Smith D.R."/>
        </authorList>
    </citation>
    <scope>NUCLEOTIDE SEQUENCE [LARGE SCALE GENOMIC DNA]</scope>
    <source>
        <strain evidence="3">ATCC 824 / DSM 792 / JCM 1419 / LMG 5710 / VKM B-1787</strain>
    </source>
</reference>
<evidence type="ECO:0000259" key="1">
    <source>
        <dbReference type="Pfam" id="PF00534"/>
    </source>
</evidence>
<dbReference type="OrthoDB" id="1883113at2"/>
<organism evidence="2 3">
    <name type="scientific">Clostridium acetobutylicum (strain ATCC 824 / DSM 792 / JCM 1419 / IAM 19013 / LMG 5710 / NBRC 13948 / NRRL B-527 / VKM B-1787 / 2291 / W)</name>
    <dbReference type="NCBI Taxonomy" id="272562"/>
    <lineage>
        <taxon>Bacteria</taxon>
        <taxon>Bacillati</taxon>
        <taxon>Bacillota</taxon>
        <taxon>Clostridia</taxon>
        <taxon>Eubacteriales</taxon>
        <taxon>Clostridiaceae</taxon>
        <taxon>Clostridium</taxon>
    </lineage>
</organism>
<accession>Q97H25</accession>
<feature type="domain" description="Glycosyl transferase family 1" evidence="1">
    <location>
        <begin position="551"/>
        <end position="704"/>
    </location>
</feature>
<evidence type="ECO:0000313" key="2">
    <source>
        <dbReference type="EMBL" id="AAK80146.1"/>
    </source>
</evidence>
<dbReference type="EMBL" id="AE001437">
    <property type="protein sequence ID" value="AAK80146.1"/>
    <property type="molecule type" value="Genomic_DNA"/>
</dbReference>
<dbReference type="PIR" id="G97169">
    <property type="entry name" value="G97169"/>
</dbReference>
<dbReference type="SUPFAM" id="SSF53756">
    <property type="entry name" value="UDP-Glycosyltransferase/glycogen phosphorylase"/>
    <property type="match status" value="1"/>
</dbReference>
<dbReference type="PATRIC" id="fig|272562.8.peg.2389"/>
<keyword evidence="3" id="KW-1185">Reference proteome</keyword>
<dbReference type="Proteomes" id="UP000000814">
    <property type="component" value="Chromosome"/>
</dbReference>
<dbReference type="Pfam" id="PF00534">
    <property type="entry name" value="Glycos_transf_1"/>
    <property type="match status" value="1"/>
</dbReference>
<dbReference type="eggNOG" id="COG0438">
    <property type="taxonomic scope" value="Bacteria"/>
</dbReference>
<dbReference type="STRING" id="272562.CA_C2188"/>
<dbReference type="HOGENOM" id="CLU_382524_0_0_9"/>